<dbReference type="InterPro" id="IPR043128">
    <property type="entry name" value="Rev_trsase/Diguanyl_cyclase"/>
</dbReference>
<sequence length="433" mass="49037">MLNLYVGYDEQTLAESSRDYTTFQTPYSTLRLVTLPIGWTNSVPIFHDDVTFILQSKIPNTTIPYIDDVSVRGPATQYLLPDGSLETHPDNPCIRRFIWEHFQSLNHVVQRMKYSGGTFSSHKVILYSPKITVVSHHCTPHGRLPEEPHVEKIINWGPCCNLSDVCAFLKTISDIRIFIRNFAHHAHALTKLTCKEEPFHFRPDQIAAQENLKAALLASPALRPIDYSSEAPIILTVNTSHITVGFHLCQCDPNNSKICYYTRFGSITLNDREAQFSQPKLKLYGLFRILSILTFYFTLVHIPGTLHTPDGLSRCSPQPGNIAEPSDDFDDWVNNVYGFLHLINLPSTSSPIAILPIYPNNIVIDADPQDTTPIPTISYSDVPCSDNDHAADHHLEQVRDWHKSMERPSTLSDAEYTTFLCYCTEFFIASDKL</sequence>
<feature type="domain" description="Reverse transcriptase/retrotransposon-derived protein RNase H-like" evidence="1">
    <location>
        <begin position="203"/>
        <end position="296"/>
    </location>
</feature>
<reference evidence="2 3" key="1">
    <citation type="submission" date="2019-02" db="EMBL/GenBank/DDBJ databases">
        <title>Genome sequencing of the rare red list fungi Bondarzewia mesenterica.</title>
        <authorList>
            <person name="Buettner E."/>
            <person name="Kellner H."/>
        </authorList>
    </citation>
    <scope>NUCLEOTIDE SEQUENCE [LARGE SCALE GENOMIC DNA]</scope>
    <source>
        <strain evidence="2 3">DSM 108281</strain>
    </source>
</reference>
<dbReference type="AlphaFoldDB" id="A0A4S4LTR1"/>
<dbReference type="Gene3D" id="3.10.10.10">
    <property type="entry name" value="HIV Type 1 Reverse Transcriptase, subunit A, domain 1"/>
    <property type="match status" value="1"/>
</dbReference>
<keyword evidence="3" id="KW-1185">Reference proteome</keyword>
<name>A0A4S4LTR1_9AGAM</name>
<dbReference type="InterPro" id="IPR051320">
    <property type="entry name" value="Viral_Replic_Matur_Polypro"/>
</dbReference>
<dbReference type="Proteomes" id="UP000310158">
    <property type="component" value="Unassembled WGS sequence"/>
</dbReference>
<comment type="caution">
    <text evidence="2">The sequence shown here is derived from an EMBL/GenBank/DDBJ whole genome shotgun (WGS) entry which is preliminary data.</text>
</comment>
<dbReference type="OrthoDB" id="3186349at2759"/>
<evidence type="ECO:0000313" key="2">
    <source>
        <dbReference type="EMBL" id="THH15836.1"/>
    </source>
</evidence>
<organism evidence="2 3">
    <name type="scientific">Bondarzewia mesenterica</name>
    <dbReference type="NCBI Taxonomy" id="1095465"/>
    <lineage>
        <taxon>Eukaryota</taxon>
        <taxon>Fungi</taxon>
        <taxon>Dikarya</taxon>
        <taxon>Basidiomycota</taxon>
        <taxon>Agaricomycotina</taxon>
        <taxon>Agaricomycetes</taxon>
        <taxon>Russulales</taxon>
        <taxon>Bondarzewiaceae</taxon>
        <taxon>Bondarzewia</taxon>
    </lineage>
</organism>
<dbReference type="PANTHER" id="PTHR33064:SF37">
    <property type="entry name" value="RIBONUCLEASE H"/>
    <property type="match status" value="1"/>
</dbReference>
<evidence type="ECO:0000259" key="1">
    <source>
        <dbReference type="Pfam" id="PF17919"/>
    </source>
</evidence>
<gene>
    <name evidence="2" type="ORF">EW146_g4706</name>
</gene>
<dbReference type="SUPFAM" id="SSF56672">
    <property type="entry name" value="DNA/RNA polymerases"/>
    <property type="match status" value="1"/>
</dbReference>
<dbReference type="InterPro" id="IPR043502">
    <property type="entry name" value="DNA/RNA_pol_sf"/>
</dbReference>
<dbReference type="Pfam" id="PF17919">
    <property type="entry name" value="RT_RNaseH_2"/>
    <property type="match status" value="1"/>
</dbReference>
<dbReference type="Gene3D" id="3.30.70.270">
    <property type="match status" value="2"/>
</dbReference>
<accession>A0A4S4LTR1</accession>
<dbReference type="InterPro" id="IPR041577">
    <property type="entry name" value="RT_RNaseH_2"/>
</dbReference>
<dbReference type="EMBL" id="SGPL01000188">
    <property type="protein sequence ID" value="THH15836.1"/>
    <property type="molecule type" value="Genomic_DNA"/>
</dbReference>
<proteinExistence type="predicted"/>
<evidence type="ECO:0000313" key="3">
    <source>
        <dbReference type="Proteomes" id="UP000310158"/>
    </source>
</evidence>
<protein>
    <recommendedName>
        <fullName evidence="1">Reverse transcriptase/retrotransposon-derived protein RNase H-like domain-containing protein</fullName>
    </recommendedName>
</protein>
<dbReference type="PANTHER" id="PTHR33064">
    <property type="entry name" value="POL PROTEIN"/>
    <property type="match status" value="1"/>
</dbReference>